<evidence type="ECO:0000256" key="1">
    <source>
        <dbReference type="ARBA" id="ARBA00010333"/>
    </source>
</evidence>
<evidence type="ECO:0000259" key="4">
    <source>
        <dbReference type="SMART" id="SM00062"/>
    </source>
</evidence>
<evidence type="ECO:0000313" key="5">
    <source>
        <dbReference type="EMBL" id="MFC3116738.1"/>
    </source>
</evidence>
<dbReference type="Proteomes" id="UP001595555">
    <property type="component" value="Unassembled WGS sequence"/>
</dbReference>
<dbReference type="Gene3D" id="3.40.190.10">
    <property type="entry name" value="Periplasmic binding protein-like II"/>
    <property type="match status" value="2"/>
</dbReference>
<keyword evidence="2 3" id="KW-0732">Signal</keyword>
<comment type="caution">
    <text evidence="5">The sequence shown here is derived from an EMBL/GenBank/DDBJ whole genome shotgun (WGS) entry which is preliminary data.</text>
</comment>
<sequence length="262" mass="29899">MLPRSLASLVSLLVIQLLTSHPLFASSPSHPSDTQTDDIKLRLGAEDSWPPYSDASGKGISVDLIKAAFKNSGVTPVFHVLPYARVLHDLDSGKIDGGFNVNRQSTTEAKYIFGEVPLLRVKSYWFFAAGHHPQIQSIKEVPDKFRVGVIRDYEYGDDYEQQRYRFTEVKVSQQSQIIRMLKQGRIDAGIMFEREAEYAMRQLQIKAGIFDKRFLNHEGDVYLAFSHKSPRARWMAQELDKGLLMLKQTGEYDRLIAHQTNH</sequence>
<dbReference type="PANTHER" id="PTHR35936:SF25">
    <property type="entry name" value="ABC TRANSPORTER SUBSTRATE-BINDING PROTEIN"/>
    <property type="match status" value="1"/>
</dbReference>
<dbReference type="SMART" id="SM00062">
    <property type="entry name" value="PBPb"/>
    <property type="match status" value="1"/>
</dbReference>
<dbReference type="InterPro" id="IPR001638">
    <property type="entry name" value="Solute-binding_3/MltF_N"/>
</dbReference>
<name>A0ABV7FLM1_9GAMM</name>
<gene>
    <name evidence="5" type="ORF">ACFODX_14300</name>
</gene>
<reference evidence="6" key="1">
    <citation type="journal article" date="2019" name="Int. J. Syst. Evol. Microbiol.">
        <title>The Global Catalogue of Microorganisms (GCM) 10K type strain sequencing project: providing services to taxonomists for standard genome sequencing and annotation.</title>
        <authorList>
            <consortium name="The Broad Institute Genomics Platform"/>
            <consortium name="The Broad Institute Genome Sequencing Center for Infectious Disease"/>
            <person name="Wu L."/>
            <person name="Ma J."/>
        </authorList>
    </citation>
    <scope>NUCLEOTIDE SEQUENCE [LARGE SCALE GENOMIC DNA]</scope>
    <source>
        <strain evidence="6">KCTC 52237</strain>
    </source>
</reference>
<organism evidence="5 6">
    <name type="scientific">Cellvibrio fontiphilus</name>
    <dbReference type="NCBI Taxonomy" id="1815559"/>
    <lineage>
        <taxon>Bacteria</taxon>
        <taxon>Pseudomonadati</taxon>
        <taxon>Pseudomonadota</taxon>
        <taxon>Gammaproteobacteria</taxon>
        <taxon>Cellvibrionales</taxon>
        <taxon>Cellvibrionaceae</taxon>
        <taxon>Cellvibrio</taxon>
    </lineage>
</organism>
<protein>
    <submittedName>
        <fullName evidence="5">Substrate-binding periplasmic protein</fullName>
    </submittedName>
</protein>
<dbReference type="SUPFAM" id="SSF53850">
    <property type="entry name" value="Periplasmic binding protein-like II"/>
    <property type="match status" value="1"/>
</dbReference>
<dbReference type="EMBL" id="JBHRTF010000006">
    <property type="protein sequence ID" value="MFC3116738.1"/>
    <property type="molecule type" value="Genomic_DNA"/>
</dbReference>
<comment type="similarity">
    <text evidence="1">Belongs to the bacterial solute-binding protein 3 family.</text>
</comment>
<feature type="chain" id="PRO_5046948962" evidence="3">
    <location>
        <begin position="26"/>
        <end position="262"/>
    </location>
</feature>
<accession>A0ABV7FLM1</accession>
<feature type="domain" description="Solute-binding protein family 3/N-terminal" evidence="4">
    <location>
        <begin position="40"/>
        <end position="262"/>
    </location>
</feature>
<proteinExistence type="inferred from homology"/>
<feature type="signal peptide" evidence="3">
    <location>
        <begin position="1"/>
        <end position="25"/>
    </location>
</feature>
<dbReference type="RefSeq" id="WP_378120338.1">
    <property type="nucleotide sequence ID" value="NZ_JBHRTF010000006.1"/>
</dbReference>
<evidence type="ECO:0000256" key="2">
    <source>
        <dbReference type="ARBA" id="ARBA00022729"/>
    </source>
</evidence>
<evidence type="ECO:0000313" key="6">
    <source>
        <dbReference type="Proteomes" id="UP001595555"/>
    </source>
</evidence>
<evidence type="ECO:0000256" key="3">
    <source>
        <dbReference type="SAM" id="SignalP"/>
    </source>
</evidence>
<keyword evidence="6" id="KW-1185">Reference proteome</keyword>
<dbReference type="PANTHER" id="PTHR35936">
    <property type="entry name" value="MEMBRANE-BOUND LYTIC MUREIN TRANSGLYCOSYLASE F"/>
    <property type="match status" value="1"/>
</dbReference>